<evidence type="ECO:0000313" key="9">
    <source>
        <dbReference type="Ensembl" id="ENSCINP00000019140.3"/>
    </source>
</evidence>
<feature type="transmembrane region" description="Helical" evidence="8">
    <location>
        <begin position="12"/>
        <end position="31"/>
    </location>
</feature>
<keyword evidence="4 8" id="KW-1133">Transmembrane helix</keyword>
<dbReference type="InterPro" id="IPR037272">
    <property type="entry name" value="SNS_sf"/>
</dbReference>
<feature type="binding site" evidence="6">
    <location>
        <position position="19"/>
    </location>
    <ligand>
        <name>Na(+)</name>
        <dbReference type="ChEBI" id="CHEBI:29101"/>
        <label>1</label>
    </ligand>
</feature>
<dbReference type="PRINTS" id="PR00176">
    <property type="entry name" value="NANEUSMPORT"/>
</dbReference>
<keyword evidence="2" id="KW-0813">Transport</keyword>
<comment type="subcellular location">
    <subcellularLocation>
        <location evidence="1">Membrane</location>
        <topology evidence="1">Multi-pass membrane protein</topology>
    </subcellularLocation>
</comment>
<accession>F6TM37</accession>
<dbReference type="AlphaFoldDB" id="F6TM37"/>
<feature type="transmembrane region" description="Helical" evidence="8">
    <location>
        <begin position="286"/>
        <end position="307"/>
    </location>
</feature>
<dbReference type="PANTHER" id="PTHR11616:SF309">
    <property type="entry name" value="TRANSPORTER"/>
    <property type="match status" value="1"/>
</dbReference>
<keyword evidence="3 8" id="KW-0812">Transmembrane</keyword>
<dbReference type="EMBL" id="EAAA01001039">
    <property type="status" value="NOT_ANNOTATED_CDS"/>
    <property type="molecule type" value="Genomic_DNA"/>
</dbReference>
<reference evidence="9" key="2">
    <citation type="journal article" date="2008" name="Genome Biol.">
        <title>Improved genome assembly and evidence-based global gene model set for the chordate Ciona intestinalis: new insight into intron and operon populations.</title>
        <authorList>
            <person name="Satou Y."/>
            <person name="Mineta K."/>
            <person name="Ogasawara M."/>
            <person name="Sasakura Y."/>
            <person name="Shoguchi E."/>
            <person name="Ueno K."/>
            <person name="Yamada L."/>
            <person name="Matsumoto J."/>
            <person name="Wasserscheid J."/>
            <person name="Dewar K."/>
            <person name="Wiley G.B."/>
            <person name="Macmil S.L."/>
            <person name="Roe B.A."/>
            <person name="Zeller R.W."/>
            <person name="Hastings K.E."/>
            <person name="Lemaire P."/>
            <person name="Lindquist E."/>
            <person name="Endo T."/>
            <person name="Hotta K."/>
            <person name="Inaba K."/>
        </authorList>
    </citation>
    <scope>NUCLEOTIDE SEQUENCE [LARGE SCALE GENOMIC DNA]</scope>
    <source>
        <strain evidence="9">wild type</strain>
    </source>
</reference>
<keyword evidence="10" id="KW-1185">Reference proteome</keyword>
<feature type="transmembrane region" description="Helical" evidence="8">
    <location>
        <begin position="43"/>
        <end position="64"/>
    </location>
</feature>
<feature type="transmembrane region" description="Helical" evidence="8">
    <location>
        <begin position="417"/>
        <end position="444"/>
    </location>
</feature>
<evidence type="ECO:0000313" key="10">
    <source>
        <dbReference type="Proteomes" id="UP000008144"/>
    </source>
</evidence>
<dbReference type="Pfam" id="PF00209">
    <property type="entry name" value="SNF"/>
    <property type="match status" value="1"/>
</dbReference>
<dbReference type="HOGENOM" id="CLU_006855_9_5_1"/>
<evidence type="ECO:0000256" key="6">
    <source>
        <dbReference type="PIRSR" id="PIRSR600175-1"/>
    </source>
</evidence>
<reference evidence="9" key="4">
    <citation type="submission" date="2025-09" db="UniProtKB">
        <authorList>
            <consortium name="Ensembl"/>
        </authorList>
    </citation>
    <scope>IDENTIFICATION</scope>
</reference>
<proteinExistence type="predicted"/>
<dbReference type="PANTHER" id="PTHR11616">
    <property type="entry name" value="SODIUM/CHLORIDE DEPENDENT TRANSPORTER"/>
    <property type="match status" value="1"/>
</dbReference>
<name>F6TM37_CIOIN</name>
<dbReference type="GeneTree" id="ENSGT00940000165957"/>
<organism evidence="9 10">
    <name type="scientific">Ciona intestinalis</name>
    <name type="common">Transparent sea squirt</name>
    <name type="synonym">Ascidia intestinalis</name>
    <dbReference type="NCBI Taxonomy" id="7719"/>
    <lineage>
        <taxon>Eukaryota</taxon>
        <taxon>Metazoa</taxon>
        <taxon>Chordata</taxon>
        <taxon>Tunicata</taxon>
        <taxon>Ascidiacea</taxon>
        <taxon>Phlebobranchia</taxon>
        <taxon>Cionidae</taxon>
        <taxon>Ciona</taxon>
    </lineage>
</organism>
<dbReference type="GO" id="GO:0035725">
    <property type="term" value="P:sodium ion transmembrane transport"/>
    <property type="evidence" value="ECO:0000318"/>
    <property type="project" value="GO_Central"/>
</dbReference>
<evidence type="ECO:0000256" key="3">
    <source>
        <dbReference type="ARBA" id="ARBA00022692"/>
    </source>
</evidence>
<dbReference type="GO" id="GO:0046872">
    <property type="term" value="F:metal ion binding"/>
    <property type="evidence" value="ECO:0007669"/>
    <property type="project" value="UniProtKB-KW"/>
</dbReference>
<feature type="transmembrane region" description="Helical" evidence="8">
    <location>
        <begin position="465"/>
        <end position="482"/>
    </location>
</feature>
<dbReference type="PROSITE" id="PS50267">
    <property type="entry name" value="NA_NEUROTRAN_SYMP_3"/>
    <property type="match status" value="1"/>
</dbReference>
<keyword evidence="7" id="KW-1015">Disulfide bond</keyword>
<evidence type="ECO:0000256" key="7">
    <source>
        <dbReference type="PIRSR" id="PIRSR600175-2"/>
    </source>
</evidence>
<feature type="transmembrane region" description="Helical" evidence="8">
    <location>
        <begin position="502"/>
        <end position="524"/>
    </location>
</feature>
<feature type="binding site" evidence="6">
    <location>
        <position position="26"/>
    </location>
    <ligand>
        <name>Na(+)</name>
        <dbReference type="ChEBI" id="CHEBI:29101"/>
        <label>1</label>
    </ligand>
</feature>
<feature type="transmembrane region" description="Helical" evidence="8">
    <location>
        <begin position="345"/>
        <end position="363"/>
    </location>
</feature>
<dbReference type="GO" id="GO:0005886">
    <property type="term" value="C:plasma membrane"/>
    <property type="evidence" value="ECO:0000318"/>
    <property type="project" value="GO_Central"/>
</dbReference>
<evidence type="ECO:0000256" key="2">
    <source>
        <dbReference type="ARBA" id="ARBA00022448"/>
    </source>
</evidence>
<dbReference type="InParanoid" id="F6TM37"/>
<dbReference type="Ensembl" id="ENSCINT00000019140.3">
    <property type="protein sequence ID" value="ENSCINP00000019140.3"/>
    <property type="gene ID" value="ENSCING00000009409.3"/>
</dbReference>
<evidence type="ECO:0000256" key="4">
    <source>
        <dbReference type="ARBA" id="ARBA00022989"/>
    </source>
</evidence>
<dbReference type="OMA" id="AQFWRYY"/>
<feature type="binding site" evidence="6">
    <location>
        <position position="360"/>
    </location>
    <ligand>
        <name>Na(+)</name>
        <dbReference type="ChEBI" id="CHEBI:29101"/>
        <label>1</label>
    </ligand>
</feature>
<feature type="transmembrane region" description="Helical" evidence="8">
    <location>
        <begin position="257"/>
        <end position="274"/>
    </location>
</feature>
<feature type="transmembrane region" description="Helical" evidence="8">
    <location>
        <begin position="388"/>
        <end position="411"/>
    </location>
</feature>
<feature type="transmembrane region" description="Helical" evidence="8">
    <location>
        <begin position="204"/>
        <end position="224"/>
    </location>
</feature>
<feature type="transmembrane region" description="Helical" evidence="8">
    <location>
        <begin position="175"/>
        <end position="195"/>
    </location>
</feature>
<feature type="binding site" evidence="6">
    <location>
        <position position="361"/>
    </location>
    <ligand>
        <name>Na(+)</name>
        <dbReference type="ChEBI" id="CHEBI:29101"/>
        <label>1</label>
    </ligand>
</feature>
<dbReference type="SUPFAM" id="SSF161070">
    <property type="entry name" value="SNF-like"/>
    <property type="match status" value="1"/>
</dbReference>
<evidence type="ECO:0000256" key="8">
    <source>
        <dbReference type="SAM" id="Phobius"/>
    </source>
</evidence>
<keyword evidence="6" id="KW-0915">Sodium</keyword>
<sequence>MKSRVTWDRPIEFIFSLLGYMVGLGNLWRFSYLCFRNGGGAFLIPYLLSVAVFGLPMYIFEIAIGQFTQRGKLNAWDRIPLMKGYGYGCIVMTTMSIVPYMLVMAWGIIYLYHSFTTHDLPWTVCDNAWNTEPCIAYNGWVSHTKYSDTSLAQAQFWRYYVLRLANNRNDFYGGFNWPMLICLAISYLSIIAITIKGIKSSGKVVYVTATFPYVMIMVLLIRGLTLEGALKGISTLLIPKFAELAKAQVWIDAASQVLYTYAIGFASLTTFASYNHFNNNFYRQALILVPVGAFTSVLMGLMTFSYLGHMAAMQGVEIDKILKTGPGLIFQVIPLGFSMLPFPQLWSVLFFVMFFFVAVDSVFSDFDALVSTITDIFPKLKLTRGRKILTNLGLGLFLFSISCSLLSNSGIYIFEFIFYYGASGIILLLLAFFESISVGWLWDVDQFAADVKRMTGDQLSVWFKLSYRYFIPVITSSIFLFYCVKWTPLKVADYTYPVWANVLGWALSLLSLLWIPGVFIYVLMNGRGSIKQVIIEISKKQTHRSQYILYKMHGAELPLHCDAILSCIVIISSIV</sequence>
<dbReference type="GO" id="GO:0006865">
    <property type="term" value="P:amino acid transport"/>
    <property type="evidence" value="ECO:0000318"/>
    <property type="project" value="GO_Central"/>
</dbReference>
<keyword evidence="6" id="KW-0479">Metal-binding</keyword>
<reference evidence="10" key="1">
    <citation type="journal article" date="2002" name="Science">
        <title>The draft genome of Ciona intestinalis: insights into chordate and vertebrate origins.</title>
        <authorList>
            <person name="Dehal P."/>
            <person name="Satou Y."/>
            <person name="Campbell R.K."/>
            <person name="Chapman J."/>
            <person name="Degnan B."/>
            <person name="De Tomaso A."/>
            <person name="Davidson B."/>
            <person name="Di Gregorio A."/>
            <person name="Gelpke M."/>
            <person name="Goodstein D.M."/>
            <person name="Harafuji N."/>
            <person name="Hastings K.E."/>
            <person name="Ho I."/>
            <person name="Hotta K."/>
            <person name="Huang W."/>
            <person name="Kawashima T."/>
            <person name="Lemaire P."/>
            <person name="Martinez D."/>
            <person name="Meinertzhagen I.A."/>
            <person name="Necula S."/>
            <person name="Nonaka M."/>
            <person name="Putnam N."/>
            <person name="Rash S."/>
            <person name="Saiga H."/>
            <person name="Satake M."/>
            <person name="Terry A."/>
            <person name="Yamada L."/>
            <person name="Wang H.G."/>
            <person name="Awazu S."/>
            <person name="Azumi K."/>
            <person name="Boore J."/>
            <person name="Branno M."/>
            <person name="Chin-Bow S."/>
            <person name="DeSantis R."/>
            <person name="Doyle S."/>
            <person name="Francino P."/>
            <person name="Keys D.N."/>
            <person name="Haga S."/>
            <person name="Hayashi H."/>
            <person name="Hino K."/>
            <person name="Imai K.S."/>
            <person name="Inaba K."/>
            <person name="Kano S."/>
            <person name="Kobayashi K."/>
            <person name="Kobayashi M."/>
            <person name="Lee B.I."/>
            <person name="Makabe K.W."/>
            <person name="Manohar C."/>
            <person name="Matassi G."/>
            <person name="Medina M."/>
            <person name="Mochizuki Y."/>
            <person name="Mount S."/>
            <person name="Morishita T."/>
            <person name="Miura S."/>
            <person name="Nakayama A."/>
            <person name="Nishizaka S."/>
            <person name="Nomoto H."/>
            <person name="Ohta F."/>
            <person name="Oishi K."/>
            <person name="Rigoutsos I."/>
            <person name="Sano M."/>
            <person name="Sasaki A."/>
            <person name="Sasakura Y."/>
            <person name="Shoguchi E."/>
            <person name="Shin-i T."/>
            <person name="Spagnuolo A."/>
            <person name="Stainier D."/>
            <person name="Suzuki M.M."/>
            <person name="Tassy O."/>
            <person name="Takatori N."/>
            <person name="Tokuoka M."/>
            <person name="Yagi K."/>
            <person name="Yoshizaki F."/>
            <person name="Wada S."/>
            <person name="Zhang C."/>
            <person name="Hyatt P.D."/>
            <person name="Larimer F."/>
            <person name="Detter C."/>
            <person name="Doggett N."/>
            <person name="Glavina T."/>
            <person name="Hawkins T."/>
            <person name="Richardson P."/>
            <person name="Lucas S."/>
            <person name="Kohara Y."/>
            <person name="Levine M."/>
            <person name="Satoh N."/>
            <person name="Rokhsar D.S."/>
        </authorList>
    </citation>
    <scope>NUCLEOTIDE SEQUENCE [LARGE SCALE GENOMIC DNA]</scope>
</reference>
<evidence type="ECO:0000256" key="5">
    <source>
        <dbReference type="ARBA" id="ARBA00023136"/>
    </source>
</evidence>
<protein>
    <recommendedName>
        <fullName evidence="11">Transporter</fullName>
    </recommendedName>
</protein>
<evidence type="ECO:0008006" key="11">
    <source>
        <dbReference type="Google" id="ProtNLM"/>
    </source>
</evidence>
<keyword evidence="5 8" id="KW-0472">Membrane</keyword>
<dbReference type="InterPro" id="IPR000175">
    <property type="entry name" value="Na/ntran_symport"/>
</dbReference>
<feature type="binding site" evidence="6">
    <location>
        <position position="22"/>
    </location>
    <ligand>
        <name>Na(+)</name>
        <dbReference type="ChEBI" id="CHEBI:29101"/>
        <label>1</label>
    </ligand>
</feature>
<feature type="transmembrane region" description="Helical" evidence="8">
    <location>
        <begin position="85"/>
        <end position="112"/>
    </location>
</feature>
<dbReference type="Proteomes" id="UP000008144">
    <property type="component" value="Chromosome 12"/>
</dbReference>
<feature type="disulfide bond" evidence="7">
    <location>
        <begin position="125"/>
        <end position="134"/>
    </location>
</feature>
<evidence type="ECO:0000256" key="1">
    <source>
        <dbReference type="ARBA" id="ARBA00004141"/>
    </source>
</evidence>
<reference evidence="9" key="3">
    <citation type="submission" date="2025-08" db="UniProtKB">
        <authorList>
            <consortium name="Ensembl"/>
        </authorList>
    </citation>
    <scope>IDENTIFICATION</scope>
</reference>